<accession>X0TTB2</accession>
<feature type="non-terminal residue" evidence="1">
    <location>
        <position position="57"/>
    </location>
</feature>
<name>X0TTB2_9ZZZZ</name>
<protein>
    <submittedName>
        <fullName evidence="1">Uncharacterized protein</fullName>
    </submittedName>
</protein>
<proteinExistence type="predicted"/>
<dbReference type="AlphaFoldDB" id="X0TTB2"/>
<dbReference type="Gene3D" id="3.40.50.1010">
    <property type="entry name" value="5'-nuclease"/>
    <property type="match status" value="1"/>
</dbReference>
<dbReference type="EMBL" id="BARS01011483">
    <property type="protein sequence ID" value="GAF90426.1"/>
    <property type="molecule type" value="Genomic_DNA"/>
</dbReference>
<comment type="caution">
    <text evidence="1">The sequence shown here is derived from an EMBL/GenBank/DDBJ whole genome shotgun (WGS) entry which is preliminary data.</text>
</comment>
<evidence type="ECO:0000313" key="1">
    <source>
        <dbReference type="EMBL" id="GAF90426.1"/>
    </source>
</evidence>
<organism evidence="1">
    <name type="scientific">marine sediment metagenome</name>
    <dbReference type="NCBI Taxonomy" id="412755"/>
    <lineage>
        <taxon>unclassified sequences</taxon>
        <taxon>metagenomes</taxon>
        <taxon>ecological metagenomes</taxon>
    </lineage>
</organism>
<gene>
    <name evidence="1" type="ORF">S01H1_20872</name>
</gene>
<reference evidence="1" key="1">
    <citation type="journal article" date="2014" name="Front. Microbiol.">
        <title>High frequency of phylogenetically diverse reductive dehalogenase-homologous genes in deep subseafloor sedimentary metagenomes.</title>
        <authorList>
            <person name="Kawai M."/>
            <person name="Futagami T."/>
            <person name="Toyoda A."/>
            <person name="Takaki Y."/>
            <person name="Nishi S."/>
            <person name="Hori S."/>
            <person name="Arai W."/>
            <person name="Tsubouchi T."/>
            <person name="Morono Y."/>
            <person name="Uchiyama I."/>
            <person name="Ito T."/>
            <person name="Fujiyama A."/>
            <person name="Inagaki F."/>
            <person name="Takami H."/>
        </authorList>
    </citation>
    <scope>NUCLEOTIDE SEQUENCE</scope>
    <source>
        <strain evidence="1">Expedition CK06-06</strain>
    </source>
</reference>
<sequence length="57" mass="6423">MGKAIVLDTSALLMGYEATEVEAEHYTVPSVREEMKRDDIRKLRLDSAIDTGRITVK</sequence>